<dbReference type="EMBL" id="JBEOKT010000026">
    <property type="protein sequence ID" value="MER2999554.1"/>
    <property type="molecule type" value="Genomic_DNA"/>
</dbReference>
<organism evidence="1 2">
    <name type="scientific">Pontibacter populi</name>
    <dbReference type="NCBI Taxonomy" id="890055"/>
    <lineage>
        <taxon>Bacteria</taxon>
        <taxon>Pseudomonadati</taxon>
        <taxon>Bacteroidota</taxon>
        <taxon>Cytophagia</taxon>
        <taxon>Cytophagales</taxon>
        <taxon>Hymenobacteraceae</taxon>
        <taxon>Pontibacter</taxon>
    </lineage>
</organism>
<keyword evidence="2" id="KW-1185">Reference proteome</keyword>
<dbReference type="Pfam" id="PF10825">
    <property type="entry name" value="DUF2752"/>
    <property type="match status" value="1"/>
</dbReference>
<comment type="caution">
    <text evidence="1">The sequence shown here is derived from an EMBL/GenBank/DDBJ whole genome shotgun (WGS) entry which is preliminary data.</text>
</comment>
<dbReference type="Proteomes" id="UP001476807">
    <property type="component" value="Unassembled WGS sequence"/>
</dbReference>
<accession>A0ABV1RYS5</accession>
<reference evidence="1 2" key="1">
    <citation type="submission" date="2024-06" db="EMBL/GenBank/DDBJ databases">
        <title>Pontibacter populi HYL7-15.</title>
        <authorList>
            <person name="Kim M.K."/>
        </authorList>
    </citation>
    <scope>NUCLEOTIDE SEQUENCE [LARGE SCALE GENOMIC DNA]</scope>
    <source>
        <strain evidence="1 2">HYL7-15</strain>
    </source>
</reference>
<dbReference type="RefSeq" id="WP_350414417.1">
    <property type="nucleotide sequence ID" value="NZ_JBEOKT010000026.1"/>
</dbReference>
<evidence type="ECO:0000313" key="1">
    <source>
        <dbReference type="EMBL" id="MER2999554.1"/>
    </source>
</evidence>
<proteinExistence type="predicted"/>
<name>A0ABV1RYS5_9BACT</name>
<evidence type="ECO:0000313" key="2">
    <source>
        <dbReference type="Proteomes" id="UP001476807"/>
    </source>
</evidence>
<protein>
    <submittedName>
        <fullName evidence="1">DUF2752 domain-containing protein</fullName>
    </submittedName>
</protein>
<sequence length="113" mass="12411">MLKAAGRSVVSAKQSLYLPEALAWIAALLAMALMDPDGAHLFSFCPFSYVLEWCPGCGLGHAIAWLFRGEIVASWQAHPIGIPAVLLLVFRCGKLFYLQCQSKKANCYYCVPD</sequence>
<gene>
    <name evidence="1" type="ORF">ABS362_18525</name>
</gene>
<dbReference type="InterPro" id="IPR021215">
    <property type="entry name" value="DUF2752"/>
</dbReference>